<comment type="caution">
    <text evidence="3">The sequence shown here is derived from an EMBL/GenBank/DDBJ whole genome shotgun (WGS) entry which is preliminary data.</text>
</comment>
<keyword evidence="4" id="KW-1185">Reference proteome</keyword>
<feature type="transmembrane region" description="Helical" evidence="1">
    <location>
        <begin position="129"/>
        <end position="151"/>
    </location>
</feature>
<reference evidence="3" key="1">
    <citation type="submission" date="2021-01" db="EMBL/GenBank/DDBJ databases">
        <title>Modified the classification status of verrucomicrobia.</title>
        <authorList>
            <person name="Feng X."/>
        </authorList>
    </citation>
    <scope>NUCLEOTIDE SEQUENCE</scope>
    <source>
        <strain evidence="3">KCTC 22201</strain>
    </source>
</reference>
<evidence type="ECO:0000259" key="2">
    <source>
        <dbReference type="Pfam" id="PF09835"/>
    </source>
</evidence>
<keyword evidence="1" id="KW-0812">Transmembrane</keyword>
<dbReference type="RefSeq" id="WP_234045115.1">
    <property type="nucleotide sequence ID" value="NZ_JAENII010000015.1"/>
</dbReference>
<keyword evidence="1" id="KW-1133">Transmembrane helix</keyword>
<evidence type="ECO:0000256" key="1">
    <source>
        <dbReference type="SAM" id="Phobius"/>
    </source>
</evidence>
<dbReference type="InterPro" id="IPR018639">
    <property type="entry name" value="DUF2062"/>
</dbReference>
<gene>
    <name evidence="3" type="ORF">JIN81_16520</name>
</gene>
<protein>
    <submittedName>
        <fullName evidence="3">DUF2062 domain-containing protein</fullName>
    </submittedName>
</protein>
<dbReference type="AlphaFoldDB" id="A0A934RGA8"/>
<dbReference type="Proteomes" id="UP000658278">
    <property type="component" value="Unassembled WGS sequence"/>
</dbReference>
<dbReference type="Pfam" id="PF09835">
    <property type="entry name" value="DUF2062"/>
    <property type="match status" value="1"/>
</dbReference>
<dbReference type="PANTHER" id="PTHR40547">
    <property type="entry name" value="SLL0298 PROTEIN"/>
    <property type="match status" value="1"/>
</dbReference>
<evidence type="ECO:0000313" key="3">
    <source>
        <dbReference type="EMBL" id="MBK1828639.1"/>
    </source>
</evidence>
<accession>A0A934RGA8</accession>
<proteinExistence type="predicted"/>
<feature type="domain" description="DUF2062" evidence="2">
    <location>
        <begin position="22"/>
        <end position="154"/>
    </location>
</feature>
<sequence length="184" mass="20800">MVRKVHRLVGHRRLRHRQWWQPVRRRLLDRRLWQPCRDSVAAAVSIGCFFSMMPMPGQTLVAAALAARGRANIPFAVLACFISNPLTEPFIRITQHKFGLWLRDSLGVPMPKLGEVDVPFGGATVHLDVSAFILGFLTCGVLLALAAYPLVHLFSAILPDHLPIKPPMLRRRRSRERPEKKSSS</sequence>
<evidence type="ECO:0000313" key="4">
    <source>
        <dbReference type="Proteomes" id="UP000658278"/>
    </source>
</evidence>
<dbReference type="PANTHER" id="PTHR40547:SF1">
    <property type="entry name" value="SLL0298 PROTEIN"/>
    <property type="match status" value="1"/>
</dbReference>
<dbReference type="EMBL" id="JAENII010000015">
    <property type="protein sequence ID" value="MBK1828639.1"/>
    <property type="molecule type" value="Genomic_DNA"/>
</dbReference>
<name>A0A934RGA8_9BACT</name>
<keyword evidence="1" id="KW-0472">Membrane</keyword>
<organism evidence="3 4">
    <name type="scientific">Haloferula rosea</name>
    <dbReference type="NCBI Taxonomy" id="490093"/>
    <lineage>
        <taxon>Bacteria</taxon>
        <taxon>Pseudomonadati</taxon>
        <taxon>Verrucomicrobiota</taxon>
        <taxon>Verrucomicrobiia</taxon>
        <taxon>Verrucomicrobiales</taxon>
        <taxon>Verrucomicrobiaceae</taxon>
        <taxon>Haloferula</taxon>
    </lineage>
</organism>